<keyword evidence="2" id="KW-1185">Reference proteome</keyword>
<protein>
    <recommendedName>
        <fullName evidence="3">Hemerythrin-like domain-containing protein</fullName>
    </recommendedName>
</protein>
<gene>
    <name evidence="1" type="ORF">IEZ26_08000</name>
</gene>
<dbReference type="RefSeq" id="WP_191194317.1">
    <property type="nucleotide sequence ID" value="NZ_JACXYZ010000001.1"/>
</dbReference>
<reference evidence="1 2" key="1">
    <citation type="submission" date="2020-09" db="EMBL/GenBank/DDBJ databases">
        <title>novel species in genus Nocardioides.</title>
        <authorList>
            <person name="Zhang G."/>
        </authorList>
    </citation>
    <scope>NUCLEOTIDE SEQUENCE [LARGE SCALE GENOMIC DNA]</scope>
    <source>
        <strain evidence="1 2">KCTC 39551</strain>
    </source>
</reference>
<dbReference type="Proteomes" id="UP000618818">
    <property type="component" value="Unassembled WGS sequence"/>
</dbReference>
<evidence type="ECO:0000313" key="1">
    <source>
        <dbReference type="EMBL" id="MBD3924557.1"/>
    </source>
</evidence>
<accession>A0ABR8N8T4</accession>
<dbReference type="EMBL" id="JACXYZ010000001">
    <property type="protein sequence ID" value="MBD3924557.1"/>
    <property type="molecule type" value="Genomic_DNA"/>
</dbReference>
<proteinExistence type="predicted"/>
<evidence type="ECO:0000313" key="2">
    <source>
        <dbReference type="Proteomes" id="UP000618818"/>
    </source>
</evidence>
<name>A0ABR8N8T4_9ACTN</name>
<sequence length="215" mass="24431">MITLAHDLETTHHDLQYRLALASSARGDRRHPRDHYTAIDTFLAIASRHNAAMVDAIAPLVRDLPGGHDLAHDYLAASRTYEEALSQVKARLYGSSYAVNRPWPEIWAEVRRELDTVCALELRLAEALLDEDHGTEDLGTRLHHAELTSPTRPHPWIPHQGVAGHFARAVARRIDRFWDAAEGRMVPEPVRHHDRTHQGKLTQYLLADPHLDEEE</sequence>
<organism evidence="1 2">
    <name type="scientific">Nocardioides cavernae</name>
    <dbReference type="NCBI Taxonomy" id="1921566"/>
    <lineage>
        <taxon>Bacteria</taxon>
        <taxon>Bacillati</taxon>
        <taxon>Actinomycetota</taxon>
        <taxon>Actinomycetes</taxon>
        <taxon>Propionibacteriales</taxon>
        <taxon>Nocardioidaceae</taxon>
        <taxon>Nocardioides</taxon>
    </lineage>
</organism>
<evidence type="ECO:0008006" key="3">
    <source>
        <dbReference type="Google" id="ProtNLM"/>
    </source>
</evidence>
<comment type="caution">
    <text evidence="1">The sequence shown here is derived from an EMBL/GenBank/DDBJ whole genome shotgun (WGS) entry which is preliminary data.</text>
</comment>